<dbReference type="HAMAP" id="MF_00197">
    <property type="entry name" value="DAP_epimerase"/>
    <property type="match status" value="1"/>
</dbReference>
<comment type="caution">
    <text evidence="9">Lacks conserved residue(s) required for the propagation of feature annotation.</text>
</comment>
<feature type="site" description="Could be important to modulate the pK values of the two catalytic cysteine residues" evidence="9">
    <location>
        <position position="162"/>
    </location>
</feature>
<feature type="binding site" evidence="9">
    <location>
        <position position="193"/>
    </location>
    <ligand>
        <name>substrate</name>
    </ligand>
</feature>
<dbReference type="PANTHER" id="PTHR31689:SF0">
    <property type="entry name" value="DIAMINOPIMELATE EPIMERASE"/>
    <property type="match status" value="1"/>
</dbReference>
<feature type="binding site" evidence="9">
    <location>
        <position position="62"/>
    </location>
    <ligand>
        <name>substrate</name>
    </ligand>
</feature>
<dbReference type="Pfam" id="PF01678">
    <property type="entry name" value="DAP_epimerase"/>
    <property type="match status" value="2"/>
</dbReference>
<evidence type="ECO:0000256" key="10">
    <source>
        <dbReference type="PROSITE-ProRule" id="PRU10125"/>
    </source>
</evidence>
<sequence length="277" mass="30686">MRFTKMQGLGNDYIYINCLNYEINDIPKAARFLSDRHFGIGSDGIVLILPSDKADFRMRMFNSDGSEAEMCGNAIRCVGKYVYDNGLTDKSRINIETLAGIKELDMVVSGSKVEMVRVDMGEPVLEPAKIPVNSAKDRFISEPVTVGDRVFDVTSVSMGNPHAVSYVSDVDEFDLHFYGPKMETHSLFPRKVNAEFVQVIDRNTLKMRVWERGAGETLACGTGACAVLVASVLNGISERKATIKLLGGDLLIEWKQEDNHVYMTGPAVKVFDGEIDL</sequence>
<evidence type="ECO:0000313" key="12">
    <source>
        <dbReference type="Proteomes" id="UP000236151"/>
    </source>
</evidence>
<keyword evidence="7 9" id="KW-0413">Isomerase</keyword>
<keyword evidence="5 9" id="KW-0028">Amino-acid biosynthesis</keyword>
<keyword evidence="4 9" id="KW-0963">Cytoplasm</keyword>
<dbReference type="PROSITE" id="PS01326">
    <property type="entry name" value="DAP_EPIMERASE"/>
    <property type="match status" value="1"/>
</dbReference>
<feature type="binding site" evidence="9">
    <location>
        <position position="11"/>
    </location>
    <ligand>
        <name>substrate</name>
    </ligand>
</feature>
<dbReference type="EMBL" id="NIOJ01000043">
    <property type="protein sequence ID" value="PNT96877.1"/>
    <property type="molecule type" value="Genomic_DNA"/>
</dbReference>
<feature type="binding site" evidence="9">
    <location>
        <begin position="72"/>
        <end position="73"/>
    </location>
    <ligand>
        <name>substrate</name>
    </ligand>
</feature>
<evidence type="ECO:0000256" key="4">
    <source>
        <dbReference type="ARBA" id="ARBA00022490"/>
    </source>
</evidence>
<organism evidence="11 12">
    <name type="scientific">Clostridium thermosuccinogenes</name>
    <dbReference type="NCBI Taxonomy" id="84032"/>
    <lineage>
        <taxon>Bacteria</taxon>
        <taxon>Bacillati</taxon>
        <taxon>Bacillota</taxon>
        <taxon>Clostridia</taxon>
        <taxon>Eubacteriales</taxon>
        <taxon>Clostridiaceae</taxon>
        <taxon>Clostridium</taxon>
    </lineage>
</organism>
<evidence type="ECO:0000256" key="2">
    <source>
        <dbReference type="ARBA" id="ARBA00010219"/>
    </source>
</evidence>
<dbReference type="Proteomes" id="UP000236151">
    <property type="component" value="Unassembled WGS sequence"/>
</dbReference>
<dbReference type="OrthoDB" id="9805408at2"/>
<evidence type="ECO:0000256" key="1">
    <source>
        <dbReference type="ARBA" id="ARBA00005196"/>
    </source>
</evidence>
<comment type="caution">
    <text evidence="11">The sequence shown here is derived from an EMBL/GenBank/DDBJ whole genome shotgun (WGS) entry which is preliminary data.</text>
</comment>
<dbReference type="EC" id="5.1.1.7" evidence="3 9"/>
<dbReference type="FunFam" id="3.10.310.10:FF:000001">
    <property type="entry name" value="Diaminopimelate epimerase"/>
    <property type="match status" value="1"/>
</dbReference>
<evidence type="ECO:0000256" key="3">
    <source>
        <dbReference type="ARBA" id="ARBA00013080"/>
    </source>
</evidence>
<gene>
    <name evidence="9" type="primary">dapF</name>
    <name evidence="11" type="ORF">CDQ84_14250</name>
</gene>
<feature type="site" description="Could be important to modulate the pK values of the two catalytic cysteine residues" evidence="9">
    <location>
        <position position="211"/>
    </location>
</feature>
<comment type="subunit">
    <text evidence="9">Homodimer.</text>
</comment>
<dbReference type="Gene3D" id="3.10.310.10">
    <property type="entry name" value="Diaminopimelate Epimerase, Chain A, domain 1"/>
    <property type="match status" value="2"/>
</dbReference>
<dbReference type="GO" id="GO:0005829">
    <property type="term" value="C:cytosol"/>
    <property type="evidence" value="ECO:0007669"/>
    <property type="project" value="TreeGrafter"/>
</dbReference>
<dbReference type="GO" id="GO:0008837">
    <property type="term" value="F:diaminopimelate epimerase activity"/>
    <property type="evidence" value="ECO:0007669"/>
    <property type="project" value="UniProtKB-UniRule"/>
</dbReference>
<evidence type="ECO:0000256" key="9">
    <source>
        <dbReference type="HAMAP-Rule" id="MF_00197"/>
    </source>
</evidence>
<dbReference type="RefSeq" id="WP_103082409.1">
    <property type="nucleotide sequence ID" value="NZ_CP021850.1"/>
</dbReference>
<dbReference type="PANTHER" id="PTHR31689">
    <property type="entry name" value="DIAMINOPIMELATE EPIMERASE, CHLOROPLASTIC"/>
    <property type="match status" value="1"/>
</dbReference>
<dbReference type="KEGG" id="cthd:CDO33_08100"/>
<reference evidence="11 12" key="1">
    <citation type="submission" date="2017-06" db="EMBL/GenBank/DDBJ databases">
        <title>Investigating the central metabolism of Clostridium thermosuccinogenes.</title>
        <authorList>
            <person name="Koendjbiharie J.G."/>
            <person name="van Kranenburg R."/>
        </authorList>
    </citation>
    <scope>NUCLEOTIDE SEQUENCE [LARGE SCALE GENOMIC DNA]</scope>
    <source>
        <strain evidence="11 12">DSM 5806</strain>
    </source>
</reference>
<evidence type="ECO:0000256" key="8">
    <source>
        <dbReference type="ARBA" id="ARBA00051712"/>
    </source>
</evidence>
<name>A0A2K2FA72_9CLOT</name>
<dbReference type="SUPFAM" id="SSF54506">
    <property type="entry name" value="Diaminopimelate epimerase-like"/>
    <property type="match status" value="2"/>
</dbReference>
<protein>
    <recommendedName>
        <fullName evidence="3 9">Diaminopimelate epimerase</fullName>
        <shortName evidence="9">DAP epimerase</shortName>
        <ecNumber evidence="3 9">5.1.1.7</ecNumber>
    </recommendedName>
    <alternativeName>
        <fullName evidence="9">PLP-independent amino acid racemase</fullName>
    </alternativeName>
</protein>
<comment type="catalytic activity">
    <reaction evidence="8 9">
        <text>(2S,6S)-2,6-diaminopimelate = meso-2,6-diaminopimelate</text>
        <dbReference type="Rhea" id="RHEA:15393"/>
        <dbReference type="ChEBI" id="CHEBI:57609"/>
        <dbReference type="ChEBI" id="CHEBI:57791"/>
        <dbReference type="EC" id="5.1.1.7"/>
    </reaction>
</comment>
<accession>A0A2K2FA72</accession>
<feature type="active site" description="Proton donor" evidence="9">
    <location>
        <position position="71"/>
    </location>
</feature>
<evidence type="ECO:0000256" key="5">
    <source>
        <dbReference type="ARBA" id="ARBA00022605"/>
    </source>
</evidence>
<keyword evidence="6 9" id="KW-0457">Lysine biosynthesis</keyword>
<evidence type="ECO:0000256" key="7">
    <source>
        <dbReference type="ARBA" id="ARBA00023235"/>
    </source>
</evidence>
<keyword evidence="12" id="KW-1185">Reference proteome</keyword>
<dbReference type="GO" id="GO:0009089">
    <property type="term" value="P:lysine biosynthetic process via diaminopimelate"/>
    <property type="evidence" value="ECO:0007669"/>
    <property type="project" value="UniProtKB-UniRule"/>
</dbReference>
<comment type="function">
    <text evidence="9">Catalyzes the stereoinversion of LL-2,6-diaminopimelate (L,L-DAP) to meso-diaminopimelate (meso-DAP), a precursor of L-lysine and an essential component of the bacterial peptidoglycan.</text>
</comment>
<feature type="binding site" evidence="9">
    <location>
        <position position="160"/>
    </location>
    <ligand>
        <name>substrate</name>
    </ligand>
</feature>
<comment type="similarity">
    <text evidence="2 9">Belongs to the diaminopimelate epimerase family.</text>
</comment>
<dbReference type="InterPro" id="IPR001653">
    <property type="entry name" value="DAP_epimerase_DapF"/>
</dbReference>
<dbReference type="AlphaFoldDB" id="A0A2K2FA72"/>
<evidence type="ECO:0000313" key="11">
    <source>
        <dbReference type="EMBL" id="PNT96877.1"/>
    </source>
</evidence>
<dbReference type="InterPro" id="IPR018510">
    <property type="entry name" value="DAP_epimerase_AS"/>
</dbReference>
<dbReference type="UniPathway" id="UPA00034">
    <property type="reaction ID" value="UER00025"/>
</dbReference>
<feature type="binding site" evidence="9">
    <location>
        <begin position="221"/>
        <end position="222"/>
    </location>
    <ligand>
        <name>substrate</name>
    </ligand>
</feature>
<feature type="binding site" evidence="9">
    <location>
        <begin position="211"/>
        <end position="212"/>
    </location>
    <ligand>
        <name>substrate</name>
    </ligand>
</feature>
<feature type="active site" evidence="10">
    <location>
        <position position="71"/>
    </location>
</feature>
<comment type="subcellular location">
    <subcellularLocation>
        <location evidence="9">Cytoplasm</location>
    </subcellularLocation>
</comment>
<feature type="active site" description="Proton acceptor" evidence="9">
    <location>
        <position position="220"/>
    </location>
</feature>
<dbReference type="NCBIfam" id="TIGR00652">
    <property type="entry name" value="DapF"/>
    <property type="match status" value="1"/>
</dbReference>
<proteinExistence type="inferred from homology"/>
<evidence type="ECO:0000256" key="6">
    <source>
        <dbReference type="ARBA" id="ARBA00023154"/>
    </source>
</evidence>
<comment type="pathway">
    <text evidence="1 9">Amino-acid biosynthesis; L-lysine biosynthesis via DAP pathway; DL-2,6-diaminopimelate from LL-2,6-diaminopimelate: step 1/1.</text>
</comment>